<gene>
    <name evidence="7" type="ORF">SAMN04488025_1358</name>
</gene>
<keyword evidence="2 5" id="KW-0812">Transmembrane</keyword>
<dbReference type="GO" id="GO:0016020">
    <property type="term" value="C:membrane"/>
    <property type="evidence" value="ECO:0007669"/>
    <property type="project" value="UniProtKB-SubCell"/>
</dbReference>
<dbReference type="AlphaFoldDB" id="A0A1I2RW79"/>
<dbReference type="Proteomes" id="UP000198661">
    <property type="component" value="Unassembled WGS sequence"/>
</dbReference>
<feature type="transmembrane region" description="Helical" evidence="5">
    <location>
        <begin position="179"/>
        <end position="199"/>
    </location>
</feature>
<accession>A0A1I2RW79</accession>
<evidence type="ECO:0000256" key="5">
    <source>
        <dbReference type="SAM" id="Phobius"/>
    </source>
</evidence>
<dbReference type="InterPro" id="IPR006977">
    <property type="entry name" value="Yip1_dom"/>
</dbReference>
<proteinExistence type="predicted"/>
<feature type="transmembrane region" description="Helical" evidence="5">
    <location>
        <begin position="65"/>
        <end position="84"/>
    </location>
</feature>
<comment type="subcellular location">
    <subcellularLocation>
        <location evidence="1">Membrane</location>
        <topology evidence="1">Multi-pass membrane protein</topology>
    </subcellularLocation>
</comment>
<evidence type="ECO:0000313" key="8">
    <source>
        <dbReference type="Proteomes" id="UP000198661"/>
    </source>
</evidence>
<sequence>MTGWQETLKLMGAVWLSPRRAVRRVLDAGLPWPYLLPLVLVYGISFTMDQISFRNLADFFLLRDLLLFSLLIGIGVGPLFWMIYSALFYGLGRLFRGTGRWQEVQLAVAAAMVPGVAKLILWLMQLAVFREEAWSELTPRIDYSFFLLLAYFFFLLLDAVLIVWTIVVVAGALSEAHEFSLWKGFLLVLIGIPLIWVLFKYGLNIVLMPI</sequence>
<evidence type="ECO:0000256" key="2">
    <source>
        <dbReference type="ARBA" id="ARBA00022692"/>
    </source>
</evidence>
<reference evidence="8" key="1">
    <citation type="submission" date="2016-10" db="EMBL/GenBank/DDBJ databases">
        <authorList>
            <person name="Varghese N."/>
            <person name="Submissions S."/>
        </authorList>
    </citation>
    <scope>NUCLEOTIDE SEQUENCE [LARGE SCALE GENOMIC DNA]</scope>
    <source>
        <strain evidence="8">DSM 44945</strain>
    </source>
</reference>
<keyword evidence="4 5" id="KW-0472">Membrane</keyword>
<protein>
    <submittedName>
        <fullName evidence="7">Yip1 domain-containing protein</fullName>
    </submittedName>
</protein>
<evidence type="ECO:0000259" key="6">
    <source>
        <dbReference type="Pfam" id="PF04893"/>
    </source>
</evidence>
<feature type="transmembrane region" description="Helical" evidence="5">
    <location>
        <begin position="34"/>
        <end position="53"/>
    </location>
</feature>
<keyword evidence="3 5" id="KW-1133">Transmembrane helix</keyword>
<dbReference type="STRING" id="201973.SAMN04488025_1358"/>
<evidence type="ECO:0000256" key="3">
    <source>
        <dbReference type="ARBA" id="ARBA00022989"/>
    </source>
</evidence>
<dbReference type="Pfam" id="PF04893">
    <property type="entry name" value="Yip1"/>
    <property type="match status" value="1"/>
</dbReference>
<keyword evidence="8" id="KW-1185">Reference proteome</keyword>
<evidence type="ECO:0000313" key="7">
    <source>
        <dbReference type="EMBL" id="SFG44802.1"/>
    </source>
</evidence>
<organism evidence="7 8">
    <name type="scientific">Planifilum fulgidum</name>
    <dbReference type="NCBI Taxonomy" id="201973"/>
    <lineage>
        <taxon>Bacteria</taxon>
        <taxon>Bacillati</taxon>
        <taxon>Bacillota</taxon>
        <taxon>Bacilli</taxon>
        <taxon>Bacillales</taxon>
        <taxon>Thermoactinomycetaceae</taxon>
        <taxon>Planifilum</taxon>
    </lineage>
</organism>
<feature type="domain" description="Yip1" evidence="6">
    <location>
        <begin position="13"/>
        <end position="197"/>
    </location>
</feature>
<dbReference type="EMBL" id="FOOK01000035">
    <property type="protein sequence ID" value="SFG44802.1"/>
    <property type="molecule type" value="Genomic_DNA"/>
</dbReference>
<evidence type="ECO:0000256" key="1">
    <source>
        <dbReference type="ARBA" id="ARBA00004141"/>
    </source>
</evidence>
<dbReference type="RefSeq" id="WP_092040822.1">
    <property type="nucleotide sequence ID" value="NZ_FOOK01000035.1"/>
</dbReference>
<name>A0A1I2RW79_9BACL</name>
<dbReference type="OrthoDB" id="2987623at2"/>
<feature type="transmembrane region" description="Helical" evidence="5">
    <location>
        <begin position="145"/>
        <end position="173"/>
    </location>
</feature>
<feature type="transmembrane region" description="Helical" evidence="5">
    <location>
        <begin position="104"/>
        <end position="124"/>
    </location>
</feature>
<evidence type="ECO:0000256" key="4">
    <source>
        <dbReference type="ARBA" id="ARBA00023136"/>
    </source>
</evidence>